<accession>A0ABT7ADU8</accession>
<sequence length="155" mass="16043">MLKHMAVAAVALALAACAAAQATRTSANTMIIDAEADPECGATGASRVAARAAAIETIRAGFDRYIITGGAAQNNVGVATVGGTATTYGTRLGGGTYSATTTYTPNTIIYGTHDRMLKVVMFRKGDPGYEQALDARQALGPEWQELVKSGIRTCL</sequence>
<gene>
    <name evidence="2" type="ORF">QNA08_04830</name>
</gene>
<evidence type="ECO:0000256" key="1">
    <source>
        <dbReference type="SAM" id="SignalP"/>
    </source>
</evidence>
<comment type="caution">
    <text evidence="2">The sequence shown here is derived from an EMBL/GenBank/DDBJ whole genome shotgun (WGS) entry which is preliminary data.</text>
</comment>
<dbReference type="RefSeq" id="WP_283739545.1">
    <property type="nucleotide sequence ID" value="NZ_JASJEV010000002.1"/>
</dbReference>
<evidence type="ECO:0000313" key="2">
    <source>
        <dbReference type="EMBL" id="MDJ1157563.1"/>
    </source>
</evidence>
<feature type="chain" id="PRO_5046548493" evidence="1">
    <location>
        <begin position="23"/>
        <end position="155"/>
    </location>
</feature>
<reference evidence="2 3" key="1">
    <citation type="submission" date="2023-05" db="EMBL/GenBank/DDBJ databases">
        <title>Chelatococcus sp. nov., a moderately thermophilic bacterium isolated from hot spring microbial mat.</title>
        <authorList>
            <person name="Hu C.-J."/>
            <person name="Li W.-J."/>
        </authorList>
    </citation>
    <scope>NUCLEOTIDE SEQUENCE [LARGE SCALE GENOMIC DNA]</scope>
    <source>
        <strain evidence="2 3">SYSU G07232</strain>
    </source>
</reference>
<name>A0ABT7ADU8_9HYPH</name>
<dbReference type="Proteomes" id="UP001321492">
    <property type="component" value="Unassembled WGS sequence"/>
</dbReference>
<keyword evidence="3" id="KW-1185">Reference proteome</keyword>
<dbReference type="PROSITE" id="PS51257">
    <property type="entry name" value="PROKAR_LIPOPROTEIN"/>
    <property type="match status" value="1"/>
</dbReference>
<dbReference type="EMBL" id="JASJEV010000002">
    <property type="protein sequence ID" value="MDJ1157563.1"/>
    <property type="molecule type" value="Genomic_DNA"/>
</dbReference>
<evidence type="ECO:0000313" key="3">
    <source>
        <dbReference type="Proteomes" id="UP001321492"/>
    </source>
</evidence>
<feature type="signal peptide" evidence="1">
    <location>
        <begin position="1"/>
        <end position="22"/>
    </location>
</feature>
<proteinExistence type="predicted"/>
<organism evidence="2 3">
    <name type="scientific">Chelatococcus albus</name>
    <dbReference type="NCBI Taxonomy" id="3047466"/>
    <lineage>
        <taxon>Bacteria</taxon>
        <taxon>Pseudomonadati</taxon>
        <taxon>Pseudomonadota</taxon>
        <taxon>Alphaproteobacteria</taxon>
        <taxon>Hyphomicrobiales</taxon>
        <taxon>Chelatococcaceae</taxon>
        <taxon>Chelatococcus</taxon>
    </lineage>
</organism>
<keyword evidence="1" id="KW-0732">Signal</keyword>
<protein>
    <submittedName>
        <fullName evidence="2">Uncharacterized protein</fullName>
    </submittedName>
</protein>